<dbReference type="Proteomes" id="UP000193664">
    <property type="component" value="Unassembled WGS sequence"/>
</dbReference>
<dbReference type="KEGG" id="badl:BADO_0877"/>
<reference evidence="8 9" key="2">
    <citation type="journal article" date="2016" name="Sci. Rep.">
        <title>Evaluation of genetic diversity among strains of the human gut commensal Bifidobacterium adolescentis.</title>
        <authorList>
            <person name="Duranti S."/>
            <person name="Milani C."/>
            <person name="Lugli G.A."/>
            <person name="Mancabelli L."/>
            <person name="Turroni F."/>
            <person name="Ferrario C."/>
            <person name="Mangifesta M."/>
            <person name="Viappiani A."/>
            <person name="Sanchez B."/>
            <person name="Margolles A."/>
            <person name="van Sinderen D."/>
            <person name="Ventura M."/>
        </authorList>
    </citation>
    <scope>NUCLEOTIDE SEQUENCE [LARGE SCALE GENOMIC DNA]</scope>
    <source>
        <strain evidence="3 9">AD2-8</strain>
        <strain evidence="4 10">AL46-2</strain>
        <strain evidence="5 8">AL46-7</strain>
    </source>
</reference>
<reference evidence="1 6" key="1">
    <citation type="submission" date="2015-09" db="EMBL/GenBank/DDBJ databases">
        <authorList>
            <consortium name="Pathogen Informatics"/>
        </authorList>
    </citation>
    <scope>NUCLEOTIDE SEQUENCE [LARGE SCALE GENOMIC DNA]</scope>
    <source>
        <strain evidence="1 6">2789STDY5608824</strain>
    </source>
</reference>
<dbReference type="Gene3D" id="3.40.50.10900">
    <property type="entry name" value="PAC-like subunit"/>
    <property type="match status" value="1"/>
</dbReference>
<dbReference type="EMBL" id="CYYI01000003">
    <property type="protein sequence ID" value="CUN63292.1"/>
    <property type="molecule type" value="Genomic_DNA"/>
</dbReference>
<dbReference type="eggNOG" id="COG1938">
    <property type="taxonomic scope" value="Bacteria"/>
</dbReference>
<dbReference type="EMBL" id="LNKI01000002">
    <property type="protein sequence ID" value="OSH00520.1"/>
    <property type="molecule type" value="Genomic_DNA"/>
</dbReference>
<name>A0A076JNP9_BIFAD</name>
<protein>
    <submittedName>
        <fullName evidence="1 5">PAC2 family</fullName>
    </submittedName>
</protein>
<dbReference type="Proteomes" id="UP000193208">
    <property type="component" value="Unassembled WGS sequence"/>
</dbReference>
<gene>
    <name evidence="3" type="ORF">AD0028_1081</name>
    <name evidence="4" type="ORF">AL0462_0860</name>
    <name evidence="5" type="ORF">AL0467_0919</name>
    <name evidence="2" type="ORF">B5789_0521</name>
    <name evidence="1" type="ORF">ERS852382_00939</name>
</gene>
<organism evidence="5 8">
    <name type="scientific">Bifidobacterium adolescentis</name>
    <dbReference type="NCBI Taxonomy" id="1680"/>
    <lineage>
        <taxon>Bacteria</taxon>
        <taxon>Bacillati</taxon>
        <taxon>Actinomycetota</taxon>
        <taxon>Actinomycetes</taxon>
        <taxon>Bifidobacteriales</taxon>
        <taxon>Bifidobacteriaceae</taxon>
        <taxon>Bifidobacterium</taxon>
    </lineage>
</organism>
<dbReference type="PIRSF" id="PIRSF028754">
    <property type="entry name" value="UCP028754"/>
    <property type="match status" value="1"/>
</dbReference>
<sequence>MPKTILIAAFEGWNDASQAATNVVRHLVSRYESQEVRHIDNEGFYDYQVARPMICSVQGRKRIIWPQTTFYDIAVSPMLHLLAQIAPEPNYRWEEYCRQTLRVAEDYDVSDVITLGSMFDECPHTRPLPLDISKSGCECESDREYNGPVGIPNILDAFAAEAGFPTTSIWVSVPHYCANTECMQGTLELLRALSLIIEYPLIEGDLTRKAMQWRSDADGLVSDMHAGDYLARLEHDYDLDARAKRIASNGMPACEELLREAESLLRNGV</sequence>
<evidence type="ECO:0000313" key="9">
    <source>
        <dbReference type="Proteomes" id="UP000193664"/>
    </source>
</evidence>
<evidence type="ECO:0000313" key="7">
    <source>
        <dbReference type="Proteomes" id="UP000192714"/>
    </source>
</evidence>
<proteinExistence type="predicted"/>
<dbReference type="Proteomes" id="UP000193905">
    <property type="component" value="Unassembled WGS sequence"/>
</dbReference>
<evidence type="ECO:0000313" key="8">
    <source>
        <dbReference type="Proteomes" id="UP000193208"/>
    </source>
</evidence>
<evidence type="ECO:0000313" key="4">
    <source>
        <dbReference type="EMBL" id="OSG98309.1"/>
    </source>
</evidence>
<dbReference type="InterPro" id="IPR008492">
    <property type="entry name" value="Rv2714-like"/>
</dbReference>
<dbReference type="InterPro" id="IPR038389">
    <property type="entry name" value="PSMG2_sf"/>
</dbReference>
<evidence type="ECO:0000313" key="3">
    <source>
        <dbReference type="EMBL" id="OSG94660.1"/>
    </source>
</evidence>
<evidence type="ECO:0000313" key="10">
    <source>
        <dbReference type="Proteomes" id="UP000193905"/>
    </source>
</evidence>
<dbReference type="Pfam" id="PF09754">
    <property type="entry name" value="PAC2"/>
    <property type="match status" value="1"/>
</dbReference>
<dbReference type="EMBL" id="LNKF01000003">
    <property type="protein sequence ID" value="OSG94660.1"/>
    <property type="molecule type" value="Genomic_DNA"/>
</dbReference>
<reference evidence="2 7" key="3">
    <citation type="submission" date="2017-03" db="EMBL/GenBank/DDBJ databases">
        <title>Maternal inheritance of bifidobacteria.</title>
        <authorList>
            <person name="Lugli G.A."/>
            <person name="Duranti S."/>
            <person name="Milani C."/>
            <person name="Mancabelli L."/>
        </authorList>
    </citation>
    <scope>NUCLEOTIDE SEQUENCE [LARGE SCALE GENOMIC DNA]</scope>
    <source>
        <strain evidence="2 7">1892B</strain>
    </source>
</reference>
<evidence type="ECO:0000313" key="1">
    <source>
        <dbReference type="EMBL" id="CUN63292.1"/>
    </source>
</evidence>
<dbReference type="Proteomes" id="UP000192714">
    <property type="component" value="Unassembled WGS sequence"/>
</dbReference>
<evidence type="ECO:0000313" key="6">
    <source>
        <dbReference type="Proteomes" id="UP000095647"/>
    </source>
</evidence>
<dbReference type="KEGG" id="bado:BBMN23_0955"/>
<dbReference type="InterPro" id="IPR019151">
    <property type="entry name" value="Proteasome_assmbl_chaperone_2"/>
</dbReference>
<evidence type="ECO:0000313" key="5">
    <source>
        <dbReference type="EMBL" id="OSH00520.1"/>
    </source>
</evidence>
<dbReference type="Proteomes" id="UP000095647">
    <property type="component" value="Unassembled WGS sequence"/>
</dbReference>
<accession>A0A076JNP9</accession>
<dbReference type="EMBL" id="NAQF01000002">
    <property type="protein sequence ID" value="OQM58442.1"/>
    <property type="molecule type" value="Genomic_DNA"/>
</dbReference>
<dbReference type="PATRIC" id="fig|1680.5.peg.956"/>
<dbReference type="SUPFAM" id="SSF159659">
    <property type="entry name" value="Cgl1923-like"/>
    <property type="match status" value="1"/>
</dbReference>
<dbReference type="EMBL" id="LNKH01000003">
    <property type="protein sequence ID" value="OSG98309.1"/>
    <property type="molecule type" value="Genomic_DNA"/>
</dbReference>
<dbReference type="AlphaFoldDB" id="A0A076JNP9"/>
<evidence type="ECO:0000313" key="2">
    <source>
        <dbReference type="EMBL" id="OQM58442.1"/>
    </source>
</evidence>